<comment type="caution">
    <text evidence="17">The sequence shown here is derived from an EMBL/GenBank/DDBJ whole genome shotgun (WGS) entry which is preliminary data.</text>
</comment>
<comment type="cofactor">
    <cofactor evidence="13 14">
        <name>Zn(2+)</name>
        <dbReference type="ChEBI" id="CHEBI:29105"/>
    </cofactor>
    <text evidence="13 14">Binds 1 zinc ion per subunit.</text>
</comment>
<evidence type="ECO:0000256" key="11">
    <source>
        <dbReference type="ARBA" id="ARBA00044456"/>
    </source>
</evidence>
<dbReference type="EMBL" id="JAFCMP010000088">
    <property type="protein sequence ID" value="KAG5187600.1"/>
    <property type="molecule type" value="Genomic_DNA"/>
</dbReference>
<keyword evidence="4 13" id="KW-0479">Metal-binding</keyword>
<evidence type="ECO:0000259" key="16">
    <source>
        <dbReference type="Pfam" id="PF16491"/>
    </source>
</evidence>
<reference evidence="17" key="1">
    <citation type="submission" date="2021-02" db="EMBL/GenBank/DDBJ databases">
        <title>First Annotated Genome of the Yellow-green Alga Tribonema minus.</title>
        <authorList>
            <person name="Mahan K.M."/>
        </authorList>
    </citation>
    <scope>NUCLEOTIDE SEQUENCE</scope>
    <source>
        <strain evidence="17">UTEX B ZZ1240</strain>
    </source>
</reference>
<evidence type="ECO:0000256" key="7">
    <source>
        <dbReference type="ARBA" id="ARBA00022833"/>
    </source>
</evidence>
<gene>
    <name evidence="17" type="ORF">JKP88DRAFT_353707</name>
</gene>
<feature type="domain" description="CAAX prenyl protease 1 N-terminal" evidence="16">
    <location>
        <begin position="89"/>
        <end position="251"/>
    </location>
</feature>
<dbReference type="InterPro" id="IPR001915">
    <property type="entry name" value="Peptidase_M48"/>
</dbReference>
<evidence type="ECO:0000256" key="12">
    <source>
        <dbReference type="PIRSR" id="PIRSR627057-1"/>
    </source>
</evidence>
<comment type="similarity">
    <text evidence="14">Belongs to the peptidase M48A family.</text>
</comment>
<dbReference type="FunFam" id="3.30.2010.10:FF:000002">
    <property type="entry name" value="CAAX prenyl protease"/>
    <property type="match status" value="1"/>
</dbReference>
<feature type="domain" description="Peptidase M48" evidence="15">
    <location>
        <begin position="256"/>
        <end position="464"/>
    </location>
</feature>
<feature type="transmembrane region" description="Helical" evidence="14">
    <location>
        <begin position="222"/>
        <end position="242"/>
    </location>
</feature>
<protein>
    <recommendedName>
        <fullName evidence="14">CAAX prenyl protease</fullName>
        <ecNumber evidence="14">3.4.24.84</ecNumber>
    </recommendedName>
</protein>
<feature type="transmembrane region" description="Helical" evidence="14">
    <location>
        <begin position="377"/>
        <end position="396"/>
    </location>
</feature>
<organism evidence="17 18">
    <name type="scientific">Tribonema minus</name>
    <dbReference type="NCBI Taxonomy" id="303371"/>
    <lineage>
        <taxon>Eukaryota</taxon>
        <taxon>Sar</taxon>
        <taxon>Stramenopiles</taxon>
        <taxon>Ochrophyta</taxon>
        <taxon>PX clade</taxon>
        <taxon>Xanthophyceae</taxon>
        <taxon>Tribonematales</taxon>
        <taxon>Tribonemataceae</taxon>
        <taxon>Tribonema</taxon>
    </lineage>
</organism>
<dbReference type="Pfam" id="PF16491">
    <property type="entry name" value="Peptidase_M48_N"/>
    <property type="match status" value="1"/>
</dbReference>
<dbReference type="GO" id="GO:0004222">
    <property type="term" value="F:metalloendopeptidase activity"/>
    <property type="evidence" value="ECO:0007669"/>
    <property type="project" value="UniProtKB-UniRule"/>
</dbReference>
<feature type="binding site" evidence="13">
    <location>
        <position position="325"/>
    </location>
    <ligand>
        <name>Zn(2+)</name>
        <dbReference type="ChEBI" id="CHEBI:29105"/>
        <note>catalytic</note>
    </ligand>
</feature>
<evidence type="ECO:0000313" key="17">
    <source>
        <dbReference type="EMBL" id="KAG5187600.1"/>
    </source>
</evidence>
<feature type="active site" evidence="12">
    <location>
        <position position="326"/>
    </location>
</feature>
<dbReference type="Gene3D" id="3.30.2010.10">
    <property type="entry name" value="Metalloproteases ('zincins'), catalytic domain"/>
    <property type="match status" value="1"/>
</dbReference>
<keyword evidence="9 14" id="KW-0482">Metalloprotease</keyword>
<feature type="active site" description="Proton donor" evidence="12">
    <location>
        <position position="412"/>
    </location>
</feature>
<feature type="transmembrane region" description="Helical" evidence="14">
    <location>
        <begin position="26"/>
        <end position="47"/>
    </location>
</feature>
<comment type="catalytic activity">
    <reaction evidence="11 14">
        <text>Hydrolyzes the peptide bond -P2-(S-farnesyl or geranylgeranyl)C-P1'-P2'-P3'-COOH where P1' and P2' are amino acids with aliphatic side chains and P3' is any C-terminal residue.</text>
        <dbReference type="EC" id="3.4.24.84"/>
    </reaction>
</comment>
<dbReference type="AlphaFoldDB" id="A0A836CIA4"/>
<dbReference type="CDD" id="cd07343">
    <property type="entry name" value="M48A_Zmpste24p_like"/>
    <property type="match status" value="1"/>
</dbReference>
<feature type="transmembrane region" description="Helical" evidence="14">
    <location>
        <begin position="344"/>
        <end position="371"/>
    </location>
</feature>
<keyword evidence="5 14" id="KW-0378">Hydrolase</keyword>
<dbReference type="GO" id="GO:0005789">
    <property type="term" value="C:endoplasmic reticulum membrane"/>
    <property type="evidence" value="ECO:0007669"/>
    <property type="project" value="UniProtKB-SubCell"/>
</dbReference>
<evidence type="ECO:0000256" key="14">
    <source>
        <dbReference type="RuleBase" id="RU366005"/>
    </source>
</evidence>
<proteinExistence type="inferred from homology"/>
<keyword evidence="7 13" id="KW-0862">Zinc</keyword>
<keyword evidence="18" id="KW-1185">Reference proteome</keyword>
<feature type="binding site" evidence="13">
    <location>
        <position position="408"/>
    </location>
    <ligand>
        <name>Zn(2+)</name>
        <dbReference type="ChEBI" id="CHEBI:29105"/>
        <note>catalytic</note>
    </ligand>
</feature>
<keyword evidence="6 14" id="KW-0256">Endoplasmic reticulum</keyword>
<evidence type="ECO:0000259" key="15">
    <source>
        <dbReference type="Pfam" id="PF01435"/>
    </source>
</evidence>
<evidence type="ECO:0000313" key="18">
    <source>
        <dbReference type="Proteomes" id="UP000664859"/>
    </source>
</evidence>
<evidence type="ECO:0000256" key="1">
    <source>
        <dbReference type="ARBA" id="ARBA00004477"/>
    </source>
</evidence>
<keyword evidence="8 14" id="KW-1133">Transmembrane helix</keyword>
<feature type="binding site" evidence="13">
    <location>
        <position position="329"/>
    </location>
    <ligand>
        <name>Zn(2+)</name>
        <dbReference type="ChEBI" id="CHEBI:29105"/>
        <note>catalytic</note>
    </ligand>
</feature>
<evidence type="ECO:0000256" key="4">
    <source>
        <dbReference type="ARBA" id="ARBA00022723"/>
    </source>
</evidence>
<evidence type="ECO:0000256" key="5">
    <source>
        <dbReference type="ARBA" id="ARBA00022801"/>
    </source>
</evidence>
<dbReference type="EC" id="3.4.24.84" evidence="14"/>
<dbReference type="InterPro" id="IPR032456">
    <property type="entry name" value="Peptidase_M48_N"/>
</dbReference>
<dbReference type="Proteomes" id="UP000664859">
    <property type="component" value="Unassembled WGS sequence"/>
</dbReference>
<dbReference type="Pfam" id="PF01435">
    <property type="entry name" value="Peptidase_M48"/>
    <property type="match status" value="1"/>
</dbReference>
<feature type="transmembrane region" description="Helical" evidence="14">
    <location>
        <begin position="198"/>
        <end position="216"/>
    </location>
</feature>
<dbReference type="GO" id="GO:0071586">
    <property type="term" value="P:CAAX-box protein processing"/>
    <property type="evidence" value="ECO:0007669"/>
    <property type="project" value="UniProtKB-UniRule"/>
</dbReference>
<evidence type="ECO:0000256" key="3">
    <source>
        <dbReference type="ARBA" id="ARBA00022692"/>
    </source>
</evidence>
<evidence type="ECO:0000256" key="6">
    <source>
        <dbReference type="ARBA" id="ARBA00022824"/>
    </source>
</evidence>
<dbReference type="OrthoDB" id="360839at2759"/>
<dbReference type="InterPro" id="IPR027057">
    <property type="entry name" value="CAXX_Prtase_1"/>
</dbReference>
<evidence type="ECO:0000256" key="10">
    <source>
        <dbReference type="ARBA" id="ARBA00023136"/>
    </source>
</evidence>
<sequence>MHKRTMYAQDFPLYKQAGWTPPAQGAFPFLAFSLVLSNVVYLLETYLDLRQRKRLQATEPPPLLLSTLEQVDGGAAADATTSLRAKAVAKFNTSQEYGRAKSAFGLFSATARHLIEMALLLAGAHPYLWDAATRVVVRCGGDAAHTTKVSLVFAGLSVLLGELESLPFSLYFTFVVEARHNFNKTTPALFLADKLKSLALTAAIGAPVLSALIWIMDRGGDLLFLYLWACLFLVALAGLTIYPTLIAPLFNAYAPLPDGELRAAIEALARRVRFPLTELYVVDGSRRSAHSNAYMYGFGRNKRIVMFDTLLKQVEQPELVAILGHELGHWEMGHTLRNFAVTQVYLLAMLFGYGIATVAVGADLFASFGFASDQRPALLSLILYLTALMTPADHVIHLAMNYWSRHCEFQADEYAVKLGYAQALQTGLCKLSLENLGNMNPDPLYSAYHYSHPPLVERLSAIMQAEGRGIKKVD</sequence>
<comment type="subcellular location">
    <subcellularLocation>
        <location evidence="1 14">Endoplasmic reticulum membrane</location>
        <topology evidence="1 14">Multi-pass membrane protein</topology>
    </subcellularLocation>
</comment>
<evidence type="ECO:0000256" key="2">
    <source>
        <dbReference type="ARBA" id="ARBA00022670"/>
    </source>
</evidence>
<evidence type="ECO:0000256" key="8">
    <source>
        <dbReference type="ARBA" id="ARBA00022989"/>
    </source>
</evidence>
<name>A0A836CIA4_9STRA</name>
<comment type="function">
    <text evidence="14">Proteolytically removes the C-terminal three residues of farnesylated proteins.</text>
</comment>
<dbReference type="GO" id="GO:0046872">
    <property type="term" value="F:metal ion binding"/>
    <property type="evidence" value="ECO:0007669"/>
    <property type="project" value="UniProtKB-UniRule"/>
</dbReference>
<evidence type="ECO:0000256" key="9">
    <source>
        <dbReference type="ARBA" id="ARBA00023049"/>
    </source>
</evidence>
<accession>A0A836CIA4</accession>
<evidence type="ECO:0000256" key="13">
    <source>
        <dbReference type="PIRSR" id="PIRSR627057-2"/>
    </source>
</evidence>
<dbReference type="PANTHER" id="PTHR10120">
    <property type="entry name" value="CAAX PRENYL PROTEASE 1"/>
    <property type="match status" value="1"/>
</dbReference>
<keyword evidence="2 14" id="KW-0645">Protease</keyword>
<keyword evidence="3 14" id="KW-0812">Transmembrane</keyword>
<keyword evidence="10 14" id="KW-0472">Membrane</keyword>